<accession>A0A9X9LM67</accession>
<proteinExistence type="predicted"/>
<dbReference type="EMBL" id="CYRY02007778">
    <property type="protein sequence ID" value="VCW76711.1"/>
    <property type="molecule type" value="Genomic_DNA"/>
</dbReference>
<evidence type="ECO:0000256" key="1">
    <source>
        <dbReference type="SAM" id="MobiDB-lite"/>
    </source>
</evidence>
<sequence length="39" mass="4140">MWGEVPGRGGVMALSPRQQPRSPRALPTSLQHPGEACSP</sequence>
<evidence type="ECO:0000313" key="2">
    <source>
        <dbReference type="EMBL" id="VCW76711.1"/>
    </source>
</evidence>
<comment type="caution">
    <text evidence="2">The sequence shown here is derived from an EMBL/GenBank/DDBJ whole genome shotgun (WGS) entry which is preliminary data.</text>
</comment>
<gene>
    <name evidence="2" type="ORF">BN2614_LOCUS1</name>
</gene>
<keyword evidence="3" id="KW-1185">Reference proteome</keyword>
<evidence type="ECO:0000313" key="3">
    <source>
        <dbReference type="Proteomes" id="UP000269945"/>
    </source>
</evidence>
<dbReference type="AlphaFoldDB" id="A0A9X9LM67"/>
<feature type="compositionally biased region" description="Gly residues" evidence="1">
    <location>
        <begin position="1"/>
        <end position="10"/>
    </location>
</feature>
<name>A0A9X9LM67_GULGU</name>
<organism evidence="2 3">
    <name type="scientific">Gulo gulo</name>
    <name type="common">Wolverine</name>
    <name type="synonym">Gluton</name>
    <dbReference type="NCBI Taxonomy" id="48420"/>
    <lineage>
        <taxon>Eukaryota</taxon>
        <taxon>Metazoa</taxon>
        <taxon>Chordata</taxon>
        <taxon>Craniata</taxon>
        <taxon>Vertebrata</taxon>
        <taxon>Euteleostomi</taxon>
        <taxon>Mammalia</taxon>
        <taxon>Eutheria</taxon>
        <taxon>Laurasiatheria</taxon>
        <taxon>Carnivora</taxon>
        <taxon>Caniformia</taxon>
        <taxon>Musteloidea</taxon>
        <taxon>Mustelidae</taxon>
        <taxon>Guloninae</taxon>
        <taxon>Gulo</taxon>
    </lineage>
</organism>
<protein>
    <submittedName>
        <fullName evidence="2">Uncharacterized protein</fullName>
    </submittedName>
</protein>
<dbReference type="Proteomes" id="UP000269945">
    <property type="component" value="Unassembled WGS sequence"/>
</dbReference>
<reference evidence="2 3" key="1">
    <citation type="submission" date="2018-10" db="EMBL/GenBank/DDBJ databases">
        <authorList>
            <person name="Ekblom R."/>
            <person name="Jareborg N."/>
        </authorList>
    </citation>
    <scope>NUCLEOTIDE SEQUENCE [LARGE SCALE GENOMIC DNA]</scope>
    <source>
        <tissue evidence="2">Muscle</tissue>
    </source>
</reference>
<feature type="region of interest" description="Disordered" evidence="1">
    <location>
        <begin position="1"/>
        <end position="39"/>
    </location>
</feature>